<evidence type="ECO:0000313" key="4">
    <source>
        <dbReference type="Proteomes" id="UP000646365"/>
    </source>
</evidence>
<evidence type="ECO:0000256" key="2">
    <source>
        <dbReference type="ARBA" id="ARBA00023054"/>
    </source>
</evidence>
<reference evidence="3" key="1">
    <citation type="journal article" date="2014" name="Int. J. Syst. Evol. Microbiol.">
        <title>Complete genome sequence of Corynebacterium casei LMG S-19264T (=DSM 44701T), isolated from a smear-ripened cheese.</title>
        <authorList>
            <consortium name="US DOE Joint Genome Institute (JGI-PGF)"/>
            <person name="Walter F."/>
            <person name="Albersmeier A."/>
            <person name="Kalinowski J."/>
            <person name="Ruckert C."/>
        </authorList>
    </citation>
    <scope>NUCLEOTIDE SEQUENCE</scope>
    <source>
        <strain evidence="3">CGMCC 1.15725</strain>
    </source>
</reference>
<evidence type="ECO:0008006" key="5">
    <source>
        <dbReference type="Google" id="ProtNLM"/>
    </source>
</evidence>
<keyword evidence="4" id="KW-1185">Reference proteome</keyword>
<dbReference type="Gene3D" id="2.40.50.100">
    <property type="match status" value="1"/>
</dbReference>
<name>A0A8J2YZI5_9PROT</name>
<evidence type="ECO:0000256" key="1">
    <source>
        <dbReference type="ARBA" id="ARBA00004196"/>
    </source>
</evidence>
<gene>
    <name evidence="3" type="ORF">GCM10011611_50160</name>
</gene>
<dbReference type="Proteomes" id="UP000646365">
    <property type="component" value="Unassembled WGS sequence"/>
</dbReference>
<dbReference type="SUPFAM" id="SSF111369">
    <property type="entry name" value="HlyD-like secretion proteins"/>
    <property type="match status" value="1"/>
</dbReference>
<dbReference type="RefSeq" id="WP_189050906.1">
    <property type="nucleotide sequence ID" value="NZ_BMJQ01000015.1"/>
</dbReference>
<dbReference type="Gene3D" id="1.10.287.470">
    <property type="entry name" value="Helix hairpin bin"/>
    <property type="match status" value="1"/>
</dbReference>
<keyword evidence="2" id="KW-0175">Coiled coil</keyword>
<dbReference type="PANTHER" id="PTHR32347">
    <property type="entry name" value="EFFLUX SYSTEM COMPONENT YKNX-RELATED"/>
    <property type="match status" value="1"/>
</dbReference>
<comment type="subcellular location">
    <subcellularLocation>
        <location evidence="1">Cell envelope</location>
    </subcellularLocation>
</comment>
<comment type="caution">
    <text evidence="3">The sequence shown here is derived from an EMBL/GenBank/DDBJ whole genome shotgun (WGS) entry which is preliminary data.</text>
</comment>
<protein>
    <recommendedName>
        <fullName evidence="5">HlyD family efflux transporter periplasmic adaptor subunit</fullName>
    </recommendedName>
</protein>
<reference evidence="3" key="2">
    <citation type="submission" date="2020-09" db="EMBL/GenBank/DDBJ databases">
        <authorList>
            <person name="Sun Q."/>
            <person name="Zhou Y."/>
        </authorList>
    </citation>
    <scope>NUCLEOTIDE SEQUENCE</scope>
    <source>
        <strain evidence="3">CGMCC 1.15725</strain>
    </source>
</reference>
<dbReference type="EMBL" id="BMJQ01000015">
    <property type="protein sequence ID" value="GGF37654.1"/>
    <property type="molecule type" value="Genomic_DNA"/>
</dbReference>
<accession>A0A8J2YZI5</accession>
<dbReference type="GO" id="GO:0030313">
    <property type="term" value="C:cell envelope"/>
    <property type="evidence" value="ECO:0007669"/>
    <property type="project" value="UniProtKB-SubCell"/>
</dbReference>
<dbReference type="AlphaFoldDB" id="A0A8J2YZI5"/>
<dbReference type="InterPro" id="IPR050465">
    <property type="entry name" value="UPF0194_transport"/>
</dbReference>
<proteinExistence type="predicted"/>
<evidence type="ECO:0000313" key="3">
    <source>
        <dbReference type="EMBL" id="GGF37654.1"/>
    </source>
</evidence>
<dbReference type="PANTHER" id="PTHR32347:SF23">
    <property type="entry name" value="BLL5650 PROTEIN"/>
    <property type="match status" value="1"/>
</dbReference>
<sequence>MSAPNSALNYQLLRLGALLQLEQRARTAGRRELEFLMVNDTATVVSYQQAVLWRKNPAGSSPLVLSGVAVAEPGAPYRMWLDRVIDTIVQGEQAAILHSLTPVDPPEALAQEWPEWFPSHALWCPLTRREGELVGGLLFGRTDPWLDGDRQLIEMLSGSYAQSLILSDTARPTGLSRWARLRRRPALISIAAALALVALAPTRQSVLAPAEIVPVNPAPVRAPFEGVVDALRVAPNEPVHAGQPLVSLDRTQLATRLAVTQKALDMAREEYADTAQAAMSDEKSKGKLAILASKVDQQQAELSYDKDQLDRADVAAPADGIAVFDDSNEWSGKPVTLGERIMLIASPTDTQLEIQVPAADVVTFDMGSEVVFFSNLAPDSPSRGVLTFASYSSAATPDGVLSYAFRAKLDPGDAPLRLGLKGTAKIYGPRRPLVLWLLRRPIQLGREWLSL</sequence>
<organism evidence="3 4">
    <name type="scientific">Aliidongia dinghuensis</name>
    <dbReference type="NCBI Taxonomy" id="1867774"/>
    <lineage>
        <taxon>Bacteria</taxon>
        <taxon>Pseudomonadati</taxon>
        <taxon>Pseudomonadota</taxon>
        <taxon>Alphaproteobacteria</taxon>
        <taxon>Rhodospirillales</taxon>
        <taxon>Dongiaceae</taxon>
        <taxon>Aliidongia</taxon>
    </lineage>
</organism>